<keyword evidence="3" id="KW-0548">Nucleotidyltransferase</keyword>
<evidence type="ECO:0000256" key="4">
    <source>
        <dbReference type="ARBA" id="ARBA00022741"/>
    </source>
</evidence>
<reference evidence="12" key="1">
    <citation type="submission" date="2020-11" db="EMBL/GenBank/DDBJ databases">
        <authorList>
            <person name="Bejerman N."/>
        </authorList>
    </citation>
    <scope>NUCLEOTIDE SEQUENCE</scope>
    <source>
        <strain evidence="12">Casta</strain>
    </source>
</reference>
<dbReference type="GO" id="GO:0039694">
    <property type="term" value="P:viral RNA genome replication"/>
    <property type="evidence" value="ECO:0007669"/>
    <property type="project" value="InterPro"/>
</dbReference>
<dbReference type="InterPro" id="IPR027417">
    <property type="entry name" value="P-loop_NTPase"/>
</dbReference>
<dbReference type="SUPFAM" id="SSF52540">
    <property type="entry name" value="P-loop containing nucleoside triphosphate hydrolases"/>
    <property type="match status" value="1"/>
</dbReference>
<dbReference type="PROSITE" id="PS50507">
    <property type="entry name" value="RDRP_SSRNA_POS"/>
    <property type="match status" value="1"/>
</dbReference>
<dbReference type="GO" id="GO:0003968">
    <property type="term" value="F:RNA-directed RNA polymerase activity"/>
    <property type="evidence" value="ECO:0007669"/>
    <property type="project" value="UniProtKB-KW"/>
</dbReference>
<evidence type="ECO:0000256" key="6">
    <source>
        <dbReference type="ARBA" id="ARBA00022840"/>
    </source>
</evidence>
<evidence type="ECO:0000256" key="1">
    <source>
        <dbReference type="ARBA" id="ARBA00022484"/>
    </source>
</evidence>
<dbReference type="GO" id="GO:0005524">
    <property type="term" value="F:ATP binding"/>
    <property type="evidence" value="ECO:0007669"/>
    <property type="project" value="UniProtKB-KW"/>
</dbReference>
<proteinExistence type="predicted"/>
<protein>
    <submittedName>
        <fullName evidence="12">Polyprotein</fullName>
    </submittedName>
</protein>
<dbReference type="EMBL" id="MW328731">
    <property type="protein sequence ID" value="QQG34589.1"/>
    <property type="molecule type" value="Genomic_RNA"/>
</dbReference>
<evidence type="ECO:0000259" key="10">
    <source>
        <dbReference type="PROSITE" id="PS51657"/>
    </source>
</evidence>
<evidence type="ECO:0000259" key="9">
    <source>
        <dbReference type="PROSITE" id="PS50507"/>
    </source>
</evidence>
<keyword evidence="7" id="KW-0693">Viral RNA replication</keyword>
<keyword evidence="6" id="KW-0067">ATP-binding</keyword>
<evidence type="ECO:0000313" key="12">
    <source>
        <dbReference type="EMBL" id="QQG34589.1"/>
    </source>
</evidence>
<evidence type="ECO:0000256" key="3">
    <source>
        <dbReference type="ARBA" id="ARBA00022695"/>
    </source>
</evidence>
<name>A0A7T5QZ49_9VIRU</name>
<dbReference type="Pfam" id="PF01660">
    <property type="entry name" value="Vmethyltransf"/>
    <property type="match status" value="1"/>
</dbReference>
<dbReference type="GO" id="GO:0016556">
    <property type="term" value="P:mRNA modification"/>
    <property type="evidence" value="ECO:0007669"/>
    <property type="project" value="InterPro"/>
</dbReference>
<feature type="domain" description="(+)RNA virus helicase C-terminal" evidence="10">
    <location>
        <begin position="908"/>
        <end position="1212"/>
    </location>
</feature>
<evidence type="ECO:0000256" key="7">
    <source>
        <dbReference type="ARBA" id="ARBA00022953"/>
    </source>
</evidence>
<dbReference type="PROSITE" id="PS51743">
    <property type="entry name" value="ALPHAVIRUS_MT"/>
    <property type="match status" value="1"/>
</dbReference>
<dbReference type="GO" id="GO:0003723">
    <property type="term" value="F:RNA binding"/>
    <property type="evidence" value="ECO:0007669"/>
    <property type="project" value="InterPro"/>
</dbReference>
<evidence type="ECO:0000256" key="8">
    <source>
        <dbReference type="SAM" id="MobiDB-lite"/>
    </source>
</evidence>
<keyword evidence="4" id="KW-0547">Nucleotide-binding</keyword>
<dbReference type="GO" id="GO:0006396">
    <property type="term" value="P:RNA processing"/>
    <property type="evidence" value="ECO:0007669"/>
    <property type="project" value="InterPro"/>
</dbReference>
<evidence type="ECO:0000256" key="5">
    <source>
        <dbReference type="ARBA" id="ARBA00022801"/>
    </source>
</evidence>
<dbReference type="SUPFAM" id="SSF56672">
    <property type="entry name" value="DNA/RNA polymerases"/>
    <property type="match status" value="1"/>
</dbReference>
<evidence type="ECO:0000256" key="2">
    <source>
        <dbReference type="ARBA" id="ARBA00022679"/>
    </source>
</evidence>
<feature type="compositionally biased region" description="Basic and acidic residues" evidence="8">
    <location>
        <begin position="2080"/>
        <end position="2090"/>
    </location>
</feature>
<dbReference type="GO" id="GO:0008174">
    <property type="term" value="F:mRNA methyltransferase activity"/>
    <property type="evidence" value="ECO:0007669"/>
    <property type="project" value="UniProtKB-UniRule"/>
</dbReference>
<dbReference type="CDD" id="cd23245">
    <property type="entry name" value="Betaflexiviridae_RdRp"/>
    <property type="match status" value="1"/>
</dbReference>
<evidence type="ECO:0000259" key="11">
    <source>
        <dbReference type="PROSITE" id="PS51743"/>
    </source>
</evidence>
<feature type="region of interest" description="Disordered" evidence="8">
    <location>
        <begin position="2080"/>
        <end position="2101"/>
    </location>
</feature>
<dbReference type="InterPro" id="IPR002588">
    <property type="entry name" value="Alphavirus-like_MT_dom"/>
</dbReference>
<dbReference type="InterPro" id="IPR027351">
    <property type="entry name" value="(+)RNA_virus_helicase_core_dom"/>
</dbReference>
<dbReference type="InterPro" id="IPR001788">
    <property type="entry name" value="RNA-dep_RNA_pol_alsuvir"/>
</dbReference>
<dbReference type="InterPro" id="IPR007094">
    <property type="entry name" value="RNA-dir_pol_PSvirus"/>
</dbReference>
<dbReference type="GO" id="GO:0006351">
    <property type="term" value="P:DNA-templated transcription"/>
    <property type="evidence" value="ECO:0007669"/>
    <property type="project" value="InterPro"/>
</dbReference>
<feature type="compositionally biased region" description="Low complexity" evidence="8">
    <location>
        <begin position="2091"/>
        <end position="2101"/>
    </location>
</feature>
<dbReference type="PROSITE" id="PS51657">
    <property type="entry name" value="PSRV_HELICASE"/>
    <property type="match status" value="1"/>
</dbReference>
<sequence length="2331" mass="269479">MTSLTYRTPAENLIHTLPSRQTENISSVQVDCMSYQEESIGKYMNMHLSSEKKKFLVDHGVYLSPYSWQNHSHPACKTIENWFLYHELPLYMNNCELDKLSFISLRKGKLVNVKNVYSENKKDKKSVLEQIKAFNRDITAKDATRYCQSKDTEKLGKNFDELKKAKMKDGVFFVHDEMHYWSPKDVTNFFEHTNAETVIGTIVVPPETIVGKKKSFLPSVYDFEVKGDSLFFFPDGNKSEMYQQPAGAYWWLRCKGLKYSDQFLSISFLKSIGPFHLVVIRRGNYVSEDQRFFDDFELMDFSSNGVDERFIDFEPNVRASTFKKIVLYFKSLQKVTKETINAKYRMMSEEGSSTDELLFFEAFGESVLKHGLAKVMDVNFLDSITRALKLMFPGPIQNLFFHKFFMSESNTEVIKSIKPLEISTKTLVLNCDTNLDEQVKRLLVKFRHIKSLEDSDPICDLINRNQDRGSYIYGGDYNGYSSHKTKMAIKWPNSQKKLHTDAAFVKGPLIDVLEIHHPEKKEILTHISECVNWGFGLDDEFPIEKVLEYAKPVFKNDPERHAKACRVNYAFTSELLDDYYCPIPTYTEECNDTVFGASNLLFCFYPTSVKTERKGRDEFPSFSYCEGFIATDGAQFERMGFYLSFGLYCPHKMLTSREHKDSDYYYAKSEFESFKLDEQMKRARLVKGHAIDTCLEDLTKGMDDLDYDDSAYRYSENNDFNYLDLKKNCTFECLRKFLEISEDFFLELLGSKPRLMELLKNDCGLLLSDLKSLLEDFGVHAKILEGGNVTECGRPSIEDEEKTVVSLKLKANQDSEILKQIKKKINEETIFLVCSEDHCIKLNESEFDANCRNQGKVEPGAQIRVYTDIERVRKLFKSFQSGKTGVFVCGEMEKAKKERNSTKRRQKCSVKVLNHIEEVLNILDEINFDVEYISGAAGSGKTRNLIQRIRDHPNEHFCVIVPRKELAKSWETENLSNCRIMTFEKAICSDLSDCELIVDELGLFPPGYLGLIKVASTIGLKPKLSSESLNSYKLTCLGDHYQGRYYNESDQRSLSNISEIDYLIGEAELSYLNYSRRQSPENNYDCGVVKMGPRTEKTKKNYVSVELAKKHNPEAQILVASHDEKERFKNYSAITIGESQGLSFDEVILVLSPPLTLVSNNLVHVAMTRSRFCTHFALNGYSCMEDFNEKVRGTFTFKAVNGIPFNIHSEIGFTREKVECRLHEPKGLRSKEEIEQKLSGDPYLKSYIPLQEPIFEEEAKIIENLPPEALPKSKVAFGNIEYHMAHISDMLKNRESREFRGDSNMSEQFPDFFKKGEPGFRFEGPSRFQAIYPKHSNDDKLTFLEAVKKRIHLSSPQREKEKMDSVLHLSDLMFEEFLKFVPLDPGLNKKDFEDSIQEYVEKKTDKPENLIANHSKRSEPDWNIKEVLLFMKTQLCTKKEKRFCQAKAGQTLACFSHVVLNRFAPMCRYMEKKINGALPRRFYIHQKKNFEELEKWVKEFDFSGECTESDYEAFDSSQDALVLGFEIKIMQYLGLPEDVVNDYRELKMTLGCRLGNFAIMRFTGEFGTFLFNTLCNMAYTFMYYDINHEVAISFAGDDMCANAVLKKRGDEKFKKVLEKLSLKAKVQITQKPTFCGWRLFKRGLFKQPELVLERLLISIEKGTLDQTINSYCLELSYAYSKGDELLFQLSDIELNAHHVSLRIIHKYKSKLKGSVLDFFLRNDGLMGTKLSQVEIFEEKETEVFGETCPSSTQMNSLPKLRKDQRPWTLYLPGYSTRIVAMDQTRPWTFCTGVKMPSPSSLLMELNQLSLEFPSLTYQHLRDLERTKSTDGFTLLPFQCPFILFSTLTNHMNSQENAASWTKDFWMEEPSCKLLSLTYQKNQPTMCSTQTSNLTKWILCLQKLVRYISSSTTQTSSKRQDHLPLKLEAFIDLQTALKRSLRSGEVLLQNSWPYATHNRYHLQIWILSTSKCWQLNFVAEEPTSSLMWKLTTPQATEGNCSYGENKDLEHTRLSRLSQKLDSSSKEAVQLGRTGWSLKKERNREKVISLGVYLDIQSLTTFWGVHLSLQLTLEELMETEEQKRVREEEQKKNSSSKSSGTSSRAITLQLKNWVYSRITPADWGTGQRRLIKLRRRFLLRNHWVLALNKQFTNIKNHADPAKFSDDEKAMYKNIMQDFAAYTFGILAGYSFSDGTKYPEIEHTFSISYDEPIQTKEITIIPSKVAIMFRYYADQANVPELNGLTWRNIGECFFEDQRRYYKELEPMETTWLRKSNPALAEQAPWMALDTTGGADIALLSSTEKKMITKVNHHLQEVLSMRSNRNEDSTALLTT</sequence>
<dbReference type="CDD" id="cd18809">
    <property type="entry name" value="SF1_C_RecD"/>
    <property type="match status" value="1"/>
</dbReference>
<keyword evidence="1" id="KW-0696">RNA-directed RNA polymerase</keyword>
<keyword evidence="5" id="KW-0378">Hydrolase</keyword>
<organism evidence="12">
    <name type="scientific">Castanea betaflexivirus 1</name>
    <dbReference type="NCBI Taxonomy" id="2794402"/>
    <lineage>
        <taxon>Viruses</taxon>
        <taxon>Riboviria</taxon>
        <taxon>Orthornavirae</taxon>
        <taxon>Kitrinoviricota</taxon>
        <taxon>Alsuviricetes</taxon>
        <taxon>Tymovirales</taxon>
        <taxon>Betaflexiviridae</taxon>
    </lineage>
</organism>
<feature type="domain" description="RdRp catalytic" evidence="9">
    <location>
        <begin position="1504"/>
        <end position="1611"/>
    </location>
</feature>
<dbReference type="Pfam" id="PF00978">
    <property type="entry name" value="RdRP_2"/>
    <property type="match status" value="1"/>
</dbReference>
<dbReference type="GO" id="GO:0016787">
    <property type="term" value="F:hydrolase activity"/>
    <property type="evidence" value="ECO:0007669"/>
    <property type="project" value="UniProtKB-KW"/>
</dbReference>
<dbReference type="InterPro" id="IPR043502">
    <property type="entry name" value="DNA/RNA_pol_sf"/>
</dbReference>
<feature type="domain" description="Alphavirus-like MT" evidence="11">
    <location>
        <begin position="64"/>
        <end position="252"/>
    </location>
</feature>
<keyword evidence="2" id="KW-0808">Transferase</keyword>
<dbReference type="Pfam" id="PF01443">
    <property type="entry name" value="Viral_helicase1"/>
    <property type="match status" value="1"/>
</dbReference>
<accession>A0A7T5QZ49</accession>